<reference evidence="1 2" key="1">
    <citation type="submission" date="2019-02" db="EMBL/GenBank/DDBJ databases">
        <title>Sequencing the genomes of 1000 actinobacteria strains.</title>
        <authorList>
            <person name="Klenk H.-P."/>
        </authorList>
    </citation>
    <scope>NUCLEOTIDE SEQUENCE [LARGE SCALE GENOMIC DNA]</scope>
    <source>
        <strain evidence="1 2">DSM 45612</strain>
    </source>
</reference>
<name>A0A4Q8BD31_9ACTN</name>
<protein>
    <recommendedName>
        <fullName evidence="3">Glycosyl transferase family 1</fullName>
    </recommendedName>
</protein>
<evidence type="ECO:0008006" key="3">
    <source>
        <dbReference type="Google" id="ProtNLM"/>
    </source>
</evidence>
<comment type="caution">
    <text evidence="1">The sequence shown here is derived from an EMBL/GenBank/DDBJ whole genome shotgun (WGS) entry which is preliminary data.</text>
</comment>
<dbReference type="AlphaFoldDB" id="A0A4Q8BD31"/>
<dbReference type="Proteomes" id="UP000294114">
    <property type="component" value="Unassembled WGS sequence"/>
</dbReference>
<keyword evidence="2" id="KW-1185">Reference proteome</keyword>
<sequence>MMPRSGQKLRIVLGAVISLVPFSAGMAWTWMQWAVGLRRLGHDVIYLEQVDPAWCVDEHGRACPPEVSINRDVFAATMQRFGFQGSSWQIDHRGEPLAGTRGELDRRLAGTDLLLNMAGHIRSDSVLEATGRRVYVDQDPVYTQLWRAVYGKELGFDRHDVFATVGLNIGTTATDVPSCGLDWRPVLPPVVLDFWTEHDVLTGGRFTTIASWESFGDLLHEGRWYRGKRASFERVASLPRRVPDQEFELALRRQHPDDETLARRQGWHVVAAGRAAGHLDAYRNYVIASRGEIGIAKDAYLAATSGWFSDRSAHYLAAGRPVVAQATGVEKHLPTGTGLIAFDTCESAADAIHSVNGAYQLHSRAARELAAEHLDHRVVLPAFLEACLS</sequence>
<gene>
    <name evidence="1" type="ORF">EV384_4348</name>
</gene>
<proteinExistence type="predicted"/>
<evidence type="ECO:0000313" key="1">
    <source>
        <dbReference type="EMBL" id="RZU75787.1"/>
    </source>
</evidence>
<evidence type="ECO:0000313" key="2">
    <source>
        <dbReference type="Proteomes" id="UP000294114"/>
    </source>
</evidence>
<accession>A0A4Q8BD31</accession>
<dbReference type="EMBL" id="SHLD01000001">
    <property type="protein sequence ID" value="RZU75787.1"/>
    <property type="molecule type" value="Genomic_DNA"/>
</dbReference>
<organism evidence="1 2">
    <name type="scientific">Micromonospora kangleipakensis</name>
    <dbReference type="NCBI Taxonomy" id="1077942"/>
    <lineage>
        <taxon>Bacteria</taxon>
        <taxon>Bacillati</taxon>
        <taxon>Actinomycetota</taxon>
        <taxon>Actinomycetes</taxon>
        <taxon>Micromonosporales</taxon>
        <taxon>Micromonosporaceae</taxon>
        <taxon>Micromonospora</taxon>
    </lineage>
</organism>